<keyword evidence="3" id="KW-1185">Reference proteome</keyword>
<dbReference type="Proteomes" id="UP001331761">
    <property type="component" value="Unassembled WGS sequence"/>
</dbReference>
<dbReference type="Gene3D" id="1.10.274.30">
    <property type="entry name" value="MRG domain"/>
    <property type="match status" value="1"/>
</dbReference>
<evidence type="ECO:0000313" key="2">
    <source>
        <dbReference type="EMBL" id="KAK5977840.1"/>
    </source>
</evidence>
<dbReference type="AlphaFoldDB" id="A0AAN8FJ63"/>
<dbReference type="PROSITE" id="PS51640">
    <property type="entry name" value="MRG"/>
    <property type="match status" value="1"/>
</dbReference>
<comment type="caution">
    <text evidence="2">The sequence shown here is derived from an EMBL/GenBank/DDBJ whole genome shotgun (WGS) entry which is preliminary data.</text>
</comment>
<name>A0AAN8FJ63_TRICO</name>
<evidence type="ECO:0000313" key="3">
    <source>
        <dbReference type="Proteomes" id="UP001331761"/>
    </source>
</evidence>
<protein>
    <recommendedName>
        <fullName evidence="1">MRG domain-containing protein</fullName>
    </recommendedName>
</protein>
<sequence length="72" mass="8655">MYGLPHLLRLIVRLTTLLRDVPWNDTVFRDIIKCTQHLIGFLERNYQKYYSIENDYENTTPEYQKTAWASTS</sequence>
<feature type="domain" description="MRG" evidence="1">
    <location>
        <begin position="1"/>
        <end position="58"/>
    </location>
</feature>
<dbReference type="Pfam" id="PF05712">
    <property type="entry name" value="MRG"/>
    <property type="match status" value="1"/>
</dbReference>
<organism evidence="2 3">
    <name type="scientific">Trichostrongylus colubriformis</name>
    <name type="common">Black scour worm</name>
    <dbReference type="NCBI Taxonomy" id="6319"/>
    <lineage>
        <taxon>Eukaryota</taxon>
        <taxon>Metazoa</taxon>
        <taxon>Ecdysozoa</taxon>
        <taxon>Nematoda</taxon>
        <taxon>Chromadorea</taxon>
        <taxon>Rhabditida</taxon>
        <taxon>Rhabditina</taxon>
        <taxon>Rhabditomorpha</taxon>
        <taxon>Strongyloidea</taxon>
        <taxon>Trichostrongylidae</taxon>
        <taxon>Trichostrongylus</taxon>
    </lineage>
</organism>
<dbReference type="InterPro" id="IPR038217">
    <property type="entry name" value="MRG_C_sf"/>
</dbReference>
<gene>
    <name evidence="2" type="ORF">GCK32_022344</name>
</gene>
<proteinExistence type="predicted"/>
<accession>A0AAN8FJ63</accession>
<evidence type="ECO:0000259" key="1">
    <source>
        <dbReference type="Pfam" id="PF05712"/>
    </source>
</evidence>
<dbReference type="EMBL" id="WIXE01010130">
    <property type="protein sequence ID" value="KAK5977840.1"/>
    <property type="molecule type" value="Genomic_DNA"/>
</dbReference>
<reference evidence="2 3" key="1">
    <citation type="submission" date="2019-10" db="EMBL/GenBank/DDBJ databases">
        <title>Assembly and Annotation for the nematode Trichostrongylus colubriformis.</title>
        <authorList>
            <person name="Martin J."/>
        </authorList>
    </citation>
    <scope>NUCLEOTIDE SEQUENCE [LARGE SCALE GENOMIC DNA]</scope>
    <source>
        <strain evidence="2">G859</strain>
        <tissue evidence="2">Whole worm</tissue>
    </source>
</reference>
<dbReference type="InterPro" id="IPR026541">
    <property type="entry name" value="MRG_dom"/>
</dbReference>